<dbReference type="PRINTS" id="PR00368">
    <property type="entry name" value="FADPNR"/>
</dbReference>
<dbReference type="SUPFAM" id="SSF51905">
    <property type="entry name" value="FAD/NAD(P)-binding domain"/>
    <property type="match status" value="2"/>
</dbReference>
<dbReference type="EMBL" id="CP023737">
    <property type="protein sequence ID" value="ATQ67894.1"/>
    <property type="molecule type" value="Genomic_DNA"/>
</dbReference>
<comment type="cofactor">
    <cofactor evidence="1">
        <name>FAD</name>
        <dbReference type="ChEBI" id="CHEBI:57692"/>
    </cofactor>
</comment>
<dbReference type="Proteomes" id="UP000230709">
    <property type="component" value="Chromosome"/>
</dbReference>
<dbReference type="AlphaFoldDB" id="A0A2D2CYX2"/>
<dbReference type="STRING" id="595536.GCA_000178815_03484"/>
<keyword evidence="9" id="KW-1185">Reference proteome</keyword>
<reference evidence="9" key="1">
    <citation type="submission" date="2017-10" db="EMBL/GenBank/DDBJ databases">
        <title>Completed PacBio SMRT sequence of Methylosinus trichosporium OB3b reveals presence of a third large plasmid.</title>
        <authorList>
            <person name="Charles T.C."/>
            <person name="Lynch M.D.J."/>
            <person name="Heil J.R."/>
            <person name="Cheng J."/>
        </authorList>
    </citation>
    <scope>NUCLEOTIDE SEQUENCE [LARGE SCALE GENOMIC DNA]</scope>
    <source>
        <strain evidence="9">OB3b</strain>
    </source>
</reference>
<dbReference type="GO" id="GO:0006879">
    <property type="term" value="P:intracellular iron ion homeostasis"/>
    <property type="evidence" value="ECO:0007669"/>
    <property type="project" value="TreeGrafter"/>
</dbReference>
<dbReference type="GO" id="GO:0004497">
    <property type="term" value="F:monooxygenase activity"/>
    <property type="evidence" value="ECO:0007669"/>
    <property type="project" value="UniProtKB-KW"/>
</dbReference>
<keyword evidence="4" id="KW-0285">Flavoprotein</keyword>
<evidence type="ECO:0000256" key="2">
    <source>
        <dbReference type="ARBA" id="ARBA00004924"/>
    </source>
</evidence>
<organism evidence="8 9">
    <name type="scientific">Methylosinus trichosporium (strain ATCC 35070 / NCIMB 11131 / UNIQEM 75 / OB3b)</name>
    <dbReference type="NCBI Taxonomy" id="595536"/>
    <lineage>
        <taxon>Bacteria</taxon>
        <taxon>Pseudomonadati</taxon>
        <taxon>Pseudomonadota</taxon>
        <taxon>Alphaproteobacteria</taxon>
        <taxon>Hyphomicrobiales</taxon>
        <taxon>Methylocystaceae</taxon>
        <taxon>Methylosinus</taxon>
    </lineage>
</organism>
<evidence type="ECO:0000256" key="4">
    <source>
        <dbReference type="ARBA" id="ARBA00022630"/>
    </source>
</evidence>
<dbReference type="Gene3D" id="3.50.50.60">
    <property type="entry name" value="FAD/NAD(P)-binding domain"/>
    <property type="match status" value="1"/>
</dbReference>
<dbReference type="RefSeq" id="WP_003614480.1">
    <property type="nucleotide sequence ID" value="NZ_ADVE02000001.1"/>
</dbReference>
<evidence type="ECO:0000256" key="3">
    <source>
        <dbReference type="ARBA" id="ARBA00007588"/>
    </source>
</evidence>
<gene>
    <name evidence="8" type="ORF">CQW49_08325</name>
</gene>
<dbReference type="PANTHER" id="PTHR42802">
    <property type="entry name" value="MONOOXYGENASE"/>
    <property type="match status" value="1"/>
</dbReference>
<keyword evidence="7" id="KW-0560">Oxidoreductase</keyword>
<sequence length="438" mass="48461">MIDASCYDILGIGFGPSNLALAIALDESGRRRREPWRTVFLERQKSFAWHVDMLLPGTDMQIAFVKDLVTLRDPTSPFSFLNYLHEKGRLTAFLNLKTFNPSRIEFNDYLRWAAMRLDGHVCYGETVDHIAPVLSEGRIVALEAVSRDATGRKCLRRARHLVVATGGRPVIPAPFDTVADRRVLHSSRYLSGIDAALAGKAEPRVAVIGGGQSGAEIAVDLGERFPNACVDLVIRNFALRPADDTAFANEIFDPEAVDLMFELESDRRADVLEELRHTNYASVDAKLIARLHAILYEDCVLGIRRRRLLRETEPDAIAVVDGAVLLRLHDRLHGGFEDARYDAVVLATGYERRGLPDMVEPLRPFMQRQDVDRRYRLPLASSAASLQQILADVQGWSEETHGLSDTLLLVISVRAGEIVGSIEAIDAAAAALAQAVCA</sequence>
<evidence type="ECO:0000313" key="8">
    <source>
        <dbReference type="EMBL" id="ATQ67894.1"/>
    </source>
</evidence>
<evidence type="ECO:0000256" key="6">
    <source>
        <dbReference type="ARBA" id="ARBA00022857"/>
    </source>
</evidence>
<dbReference type="InterPro" id="IPR025700">
    <property type="entry name" value="Lys/Orn_oxygenase"/>
</dbReference>
<evidence type="ECO:0000256" key="5">
    <source>
        <dbReference type="ARBA" id="ARBA00022827"/>
    </source>
</evidence>
<evidence type="ECO:0000313" key="9">
    <source>
        <dbReference type="Proteomes" id="UP000230709"/>
    </source>
</evidence>
<keyword evidence="6" id="KW-0521">NADP</keyword>
<comment type="similarity">
    <text evidence="3">Belongs to the lysine N(6)-hydroxylase/L-ornithine N(5)-oxygenase family.</text>
</comment>
<accession>A0A2D2CYX2</accession>
<dbReference type="Pfam" id="PF13434">
    <property type="entry name" value="Lys_Orn_oxgnase"/>
    <property type="match status" value="1"/>
</dbReference>
<evidence type="ECO:0000256" key="7">
    <source>
        <dbReference type="ARBA" id="ARBA00023002"/>
    </source>
</evidence>
<evidence type="ECO:0000256" key="1">
    <source>
        <dbReference type="ARBA" id="ARBA00001974"/>
    </source>
</evidence>
<dbReference type="PANTHER" id="PTHR42802:SF1">
    <property type="entry name" value="L-ORNITHINE N(5)-MONOOXYGENASE"/>
    <property type="match status" value="1"/>
</dbReference>
<keyword evidence="8" id="KW-0503">Monooxygenase</keyword>
<comment type="pathway">
    <text evidence="2">Siderophore biosynthesis.</text>
</comment>
<name>A0A2D2CYX2_METT3</name>
<proteinExistence type="inferred from homology"/>
<keyword evidence="5" id="KW-0274">FAD</keyword>
<protein>
    <submittedName>
        <fullName evidence="8">Ornithine monooxygenase</fullName>
    </submittedName>
</protein>
<dbReference type="KEGG" id="mtw:CQW49_08325"/>
<dbReference type="InterPro" id="IPR036188">
    <property type="entry name" value="FAD/NAD-bd_sf"/>
</dbReference>